<gene>
    <name evidence="1" type="ORF">FUAX_02520</name>
</gene>
<dbReference type="AlphaFoldDB" id="A0AAU9CES1"/>
<proteinExistence type="predicted"/>
<sequence>MVLSSNLKMKILKLSDGNQHANFFSANVSLSEIDEVKSSYTWDNFSEDENLMWEMGDLLFSDAVNQQQVIDNKSDREFWSKLNKSQKVLRAFNVFDNTVRHSVFFEFFYNSPQYSYVMIEVFKELGQTKLMADYTTLLFTYIKEDDFFNGVREQIKALPNSDKYSTLDS</sequence>
<dbReference type="EMBL" id="AP025314">
    <property type="protein sequence ID" value="BDD07820.1"/>
    <property type="molecule type" value="Genomic_DNA"/>
</dbReference>
<accession>A0AAU9CES1</accession>
<evidence type="ECO:0000313" key="2">
    <source>
        <dbReference type="Proteomes" id="UP001348817"/>
    </source>
</evidence>
<protein>
    <recommendedName>
        <fullName evidence="3">DUF4476 domain-containing protein</fullName>
    </recommendedName>
</protein>
<name>A0AAU9CES1_9BACT</name>
<organism evidence="1 2">
    <name type="scientific">Fulvitalea axinellae</name>
    <dbReference type="NCBI Taxonomy" id="1182444"/>
    <lineage>
        <taxon>Bacteria</taxon>
        <taxon>Pseudomonadati</taxon>
        <taxon>Bacteroidota</taxon>
        <taxon>Cytophagia</taxon>
        <taxon>Cytophagales</taxon>
        <taxon>Persicobacteraceae</taxon>
        <taxon>Fulvitalea</taxon>
    </lineage>
</organism>
<dbReference type="Gene3D" id="1.20.1420.60">
    <property type="match status" value="1"/>
</dbReference>
<dbReference type="KEGG" id="fax:FUAX_02520"/>
<reference evidence="1 2" key="1">
    <citation type="submission" date="2021-12" db="EMBL/GenBank/DDBJ databases">
        <title>Genome sequencing of bacteria with rrn-lacking chromosome and rrn-plasmid.</title>
        <authorList>
            <person name="Anda M."/>
            <person name="Iwasaki W."/>
        </authorList>
    </citation>
    <scope>NUCLEOTIDE SEQUENCE [LARGE SCALE GENOMIC DNA]</scope>
    <source>
        <strain evidence="1 2">DSM 100852</strain>
    </source>
</reference>
<evidence type="ECO:0008006" key="3">
    <source>
        <dbReference type="Google" id="ProtNLM"/>
    </source>
</evidence>
<keyword evidence="2" id="KW-1185">Reference proteome</keyword>
<dbReference type="Proteomes" id="UP001348817">
    <property type="component" value="Chromosome"/>
</dbReference>
<evidence type="ECO:0000313" key="1">
    <source>
        <dbReference type="EMBL" id="BDD07820.1"/>
    </source>
</evidence>